<dbReference type="RefSeq" id="WP_086437688.1">
    <property type="nucleotide sequence ID" value="NZ_FXWG01000002.1"/>
</dbReference>
<keyword evidence="5" id="KW-1185">Reference proteome</keyword>
<dbReference type="InterPro" id="IPR001789">
    <property type="entry name" value="Sig_transdc_resp-reg_receiver"/>
</dbReference>
<evidence type="ECO:0000256" key="1">
    <source>
        <dbReference type="ARBA" id="ARBA00022553"/>
    </source>
</evidence>
<dbReference type="SMART" id="SM00448">
    <property type="entry name" value="REC"/>
    <property type="match status" value="1"/>
</dbReference>
<dbReference type="InterPro" id="IPR011006">
    <property type="entry name" value="CheY-like_superfamily"/>
</dbReference>
<protein>
    <submittedName>
        <fullName evidence="4">CheY chemotaxis protein or a CheY-like REC (Receiver) domain</fullName>
    </submittedName>
</protein>
<sequence>METSNTVILVVEDEALIRMDVVDQLNQQGYAILEAATGREALEAIANAEIVNLLFTDIDMPGDLNGIRLAHEVSRSWPEMGIIVTSGMTPPGMGILPKGSRFFSKPYSPELVHAAIREMLPHPS</sequence>
<dbReference type="EMBL" id="FXWG01000002">
    <property type="protein sequence ID" value="SMQ69634.1"/>
    <property type="molecule type" value="Genomic_DNA"/>
</dbReference>
<accession>A0A1Y6F423</accession>
<dbReference type="Proteomes" id="UP000194420">
    <property type="component" value="Unassembled WGS sequence"/>
</dbReference>
<dbReference type="GO" id="GO:0000160">
    <property type="term" value="P:phosphorelay signal transduction system"/>
    <property type="evidence" value="ECO:0007669"/>
    <property type="project" value="InterPro"/>
</dbReference>
<dbReference type="Pfam" id="PF00072">
    <property type="entry name" value="Response_reg"/>
    <property type="match status" value="1"/>
</dbReference>
<dbReference type="Gene3D" id="3.40.50.2300">
    <property type="match status" value="1"/>
</dbReference>
<organism evidence="4 5">
    <name type="scientific">Altererythrobacter xiamenensis</name>
    <dbReference type="NCBI Taxonomy" id="1316679"/>
    <lineage>
        <taxon>Bacteria</taxon>
        <taxon>Pseudomonadati</taxon>
        <taxon>Pseudomonadota</taxon>
        <taxon>Alphaproteobacteria</taxon>
        <taxon>Sphingomonadales</taxon>
        <taxon>Erythrobacteraceae</taxon>
        <taxon>Altererythrobacter</taxon>
    </lineage>
</organism>
<dbReference type="SUPFAM" id="SSF52172">
    <property type="entry name" value="CheY-like"/>
    <property type="match status" value="1"/>
</dbReference>
<feature type="domain" description="Response regulatory" evidence="3">
    <location>
        <begin position="7"/>
        <end position="120"/>
    </location>
</feature>
<evidence type="ECO:0000256" key="2">
    <source>
        <dbReference type="PROSITE-ProRule" id="PRU00169"/>
    </source>
</evidence>
<dbReference type="AlphaFoldDB" id="A0A1Y6F423"/>
<proteinExistence type="predicted"/>
<dbReference type="PANTHER" id="PTHR44591:SF3">
    <property type="entry name" value="RESPONSE REGULATORY DOMAIN-CONTAINING PROTEIN"/>
    <property type="match status" value="1"/>
</dbReference>
<evidence type="ECO:0000259" key="3">
    <source>
        <dbReference type="PROSITE" id="PS50110"/>
    </source>
</evidence>
<reference evidence="5" key="1">
    <citation type="submission" date="2017-04" db="EMBL/GenBank/DDBJ databases">
        <authorList>
            <person name="Varghese N."/>
            <person name="Submissions S."/>
        </authorList>
    </citation>
    <scope>NUCLEOTIDE SEQUENCE [LARGE SCALE GENOMIC DNA]</scope>
</reference>
<dbReference type="InterPro" id="IPR050595">
    <property type="entry name" value="Bact_response_regulator"/>
</dbReference>
<dbReference type="OrthoDB" id="9784719at2"/>
<feature type="modified residue" description="4-aspartylphosphate" evidence="2">
    <location>
        <position position="57"/>
    </location>
</feature>
<gene>
    <name evidence="4" type="ORF">SAMN06297468_1821</name>
</gene>
<dbReference type="PANTHER" id="PTHR44591">
    <property type="entry name" value="STRESS RESPONSE REGULATOR PROTEIN 1"/>
    <property type="match status" value="1"/>
</dbReference>
<dbReference type="PROSITE" id="PS50110">
    <property type="entry name" value="RESPONSE_REGULATORY"/>
    <property type="match status" value="1"/>
</dbReference>
<evidence type="ECO:0000313" key="4">
    <source>
        <dbReference type="EMBL" id="SMQ69634.1"/>
    </source>
</evidence>
<evidence type="ECO:0000313" key="5">
    <source>
        <dbReference type="Proteomes" id="UP000194420"/>
    </source>
</evidence>
<name>A0A1Y6F423_9SPHN</name>
<keyword evidence="1 2" id="KW-0597">Phosphoprotein</keyword>